<dbReference type="STRING" id="376489.A5892_06345"/>
<gene>
    <name evidence="4" type="ORF">A5892_06345</name>
</gene>
<dbReference type="EMBL" id="CP015243">
    <property type="protein sequence ID" value="ANF57130.1"/>
    <property type="molecule type" value="Genomic_DNA"/>
</dbReference>
<feature type="domain" description="Amidohydrolase-related" evidence="3">
    <location>
        <begin position="61"/>
        <end position="429"/>
    </location>
</feature>
<dbReference type="AlphaFoldDB" id="A0A172YD08"/>
<dbReference type="SUPFAM" id="SSF51556">
    <property type="entry name" value="Metallo-dependent hydrolases"/>
    <property type="match status" value="1"/>
</dbReference>
<accession>A0A172YD08</accession>
<dbReference type="KEGG" id="haa:A5892_06345"/>
<protein>
    <submittedName>
        <fullName evidence="4">N-ethylammeline chlorohydrolase</fullName>
    </submittedName>
</protein>
<dbReference type="PANTHER" id="PTHR43794">
    <property type="entry name" value="AMINOHYDROLASE SSNA-RELATED"/>
    <property type="match status" value="1"/>
</dbReference>
<dbReference type="RefSeq" id="WP_064122088.1">
    <property type="nucleotide sequence ID" value="NZ_CP015243.1"/>
</dbReference>
<evidence type="ECO:0000313" key="4">
    <source>
        <dbReference type="EMBL" id="ANF57130.1"/>
    </source>
</evidence>
<evidence type="ECO:0000256" key="2">
    <source>
        <dbReference type="ARBA" id="ARBA00022801"/>
    </source>
</evidence>
<dbReference type="Gene3D" id="2.30.40.10">
    <property type="entry name" value="Urease, subunit C, domain 1"/>
    <property type="match status" value="1"/>
</dbReference>
<comment type="similarity">
    <text evidence="1">Belongs to the metallo-dependent hydrolases superfamily. ATZ/TRZ family.</text>
</comment>
<dbReference type="Gene3D" id="3.20.20.140">
    <property type="entry name" value="Metal-dependent hydrolases"/>
    <property type="match status" value="1"/>
</dbReference>
<organism evidence="4 5">
    <name type="scientific">Halotalea alkalilenta</name>
    <dbReference type="NCBI Taxonomy" id="376489"/>
    <lineage>
        <taxon>Bacteria</taxon>
        <taxon>Pseudomonadati</taxon>
        <taxon>Pseudomonadota</taxon>
        <taxon>Gammaproteobacteria</taxon>
        <taxon>Oceanospirillales</taxon>
        <taxon>Halomonadaceae</taxon>
        <taxon>Halotalea</taxon>
    </lineage>
</organism>
<dbReference type="InterPro" id="IPR032466">
    <property type="entry name" value="Metal_Hydrolase"/>
</dbReference>
<proteinExistence type="inferred from homology"/>
<dbReference type="GO" id="GO:0016810">
    <property type="term" value="F:hydrolase activity, acting on carbon-nitrogen (but not peptide) bonds"/>
    <property type="evidence" value="ECO:0007669"/>
    <property type="project" value="InterPro"/>
</dbReference>
<evidence type="ECO:0000256" key="1">
    <source>
        <dbReference type="ARBA" id="ARBA00006745"/>
    </source>
</evidence>
<dbReference type="InterPro" id="IPR006680">
    <property type="entry name" value="Amidohydro-rel"/>
</dbReference>
<keyword evidence="5" id="KW-1185">Reference proteome</keyword>
<reference evidence="4 5" key="1">
    <citation type="submission" date="2016-04" db="EMBL/GenBank/DDBJ databases">
        <title>Complete Genome Sequence of Halotalea alkalilenta IHB B 13600.</title>
        <authorList>
            <person name="Swarnkar M.K."/>
            <person name="Sharma A."/>
            <person name="Kaushal K."/>
            <person name="Soni R."/>
            <person name="Rana S."/>
            <person name="Singh A.K."/>
            <person name="Gulati A."/>
        </authorList>
    </citation>
    <scope>NUCLEOTIDE SEQUENCE [LARGE SCALE GENOMIC DNA]</scope>
    <source>
        <strain evidence="4 5">IHB B 13600</strain>
    </source>
</reference>
<name>A0A172YD08_9GAMM</name>
<dbReference type="PANTHER" id="PTHR43794:SF11">
    <property type="entry name" value="AMIDOHYDROLASE-RELATED DOMAIN-CONTAINING PROTEIN"/>
    <property type="match status" value="1"/>
</dbReference>
<dbReference type="Pfam" id="PF01979">
    <property type="entry name" value="Amidohydro_1"/>
    <property type="match status" value="1"/>
</dbReference>
<keyword evidence="2 4" id="KW-0378">Hydrolase</keyword>
<dbReference type="InterPro" id="IPR011059">
    <property type="entry name" value="Metal-dep_hydrolase_composite"/>
</dbReference>
<dbReference type="Proteomes" id="UP000077875">
    <property type="component" value="Chromosome"/>
</dbReference>
<evidence type="ECO:0000259" key="3">
    <source>
        <dbReference type="Pfam" id="PF01979"/>
    </source>
</evidence>
<dbReference type="InterPro" id="IPR050287">
    <property type="entry name" value="MTA/SAH_deaminase"/>
</dbReference>
<sequence length="480" mass="52754">MKTTLIKQVDCIVAWDDSRQSHVYLTGADIAFTGDRISYIGRHFDPAGADVVETVDGRGMMVMPGLVDIHSHLGHEPINKGYTDETGSVGLYSSNLYEYMPTMKDEASAPAQLTLAAAELLMSGVTTVVDMSNAHEHWIDIIAASGLRGYIAPMFRSAQWFTRNGHVVEYAWDEDAGIAGMERALALIDQAEAHRCGRIAGMLVPAQIDTCTPELLRASHAEARRRGIGWQTHAAQSLPEFHEITRRHGLTPIQWLHSLGVLDPGSIVGHAIFLDDHPNTHWSTSTDLSILTETGASVAHCPTVFIRRGMALRDFGRYRRAGINIGIGTDTYPHNMIEEMRNVGYLARLVAETPHAVTTSEVFNAATLGGANALGRQDIGRLAVGAKADLVMVDMTHHLMRPSRDPLRSLVYAAADRAVHTVYIDGHRVVHKGEVTSLDYRKAAEEVDEAQRRAEQKVPQRDLVAHRHGTEMSPLSFDVV</sequence>
<evidence type="ECO:0000313" key="5">
    <source>
        <dbReference type="Proteomes" id="UP000077875"/>
    </source>
</evidence>
<dbReference type="SUPFAM" id="SSF51338">
    <property type="entry name" value="Composite domain of metallo-dependent hydrolases"/>
    <property type="match status" value="1"/>
</dbReference>